<accession>I0K455</accession>
<sequence>MCLNMRINVQLTAPGSLLLCALRIALSSIVLVGGMVTAAVAQLQITYPRDRMVVQRSNDNIASVQIAGSYWEQLDQIEGRFLSLQGGQTTAWSTIQMNPVNGQFNGSLTAQGGWYRIEIRGKRNGQVVGTSSLAHFGIGEVFAIYGHSNAQGSTCNGTHECDSPGGATDERVVKVRLVDNQRLRTYEQTADPQYLPDLLFEQWTPEYGAAPFHGDPWLWARMGDFLVQKLGVPVLFYGAGFGGTSIHMTYLSMNNQYFEHSFCRWDLQMPYANLRNLMNLYVPSTGIRGILVIHGENDRDKSQEDIRMYFRESMKQIRQKLNKGQLAWVIALSSYVSMRHDHVRNAQYLSVADINNDPTQAKVYLGPDLDPPVGTTGPTPYRPDGAHYSTAGQLYYAQLWADNLTANNNAFFTTSAPYLAETQPLASISCANAQQVKLRLPDNFTTYRWDENTPGQERLVDQGAYASRVQSGTMATPATRDQMRIYFPPAVAVAPGQKIPDVPTITASGLVLCSPSVTLQSSATGRALWNTGASTPGITVTTPGPYSVQDRHPAYECASGVRSVTVTPAAADLRIQVMGSNRALATNETLALTVTIQNEGPCGASGIQFENKLPSNLLVTAADAGLTFTASTLTGTMPTLAPGDYASKTFTVKPTVPGYYTNALQLTAASVPDPDSQTNSGTGDGQDDCAQIDIRTNEPGATYVSPNPNQVPLPPVLGNQPQPDTNKADLSLNLVSSLLIGEPGQVLSVSLLVHNEGGLDATNVQVQTEPLPTGLTFLASPSGLTSTANRVGGTIGLLRSGETATLVFTAMLTGGASGAGLPLKAEIKAVDQTDPDSLPGNSTAGRGEDDEAQLLIRIR</sequence>
<evidence type="ECO:0000256" key="1">
    <source>
        <dbReference type="SAM" id="MobiDB-lite"/>
    </source>
</evidence>
<feature type="region of interest" description="Disordered" evidence="1">
    <location>
        <begin position="670"/>
        <end position="690"/>
    </location>
</feature>
<dbReference type="Pfam" id="PF01345">
    <property type="entry name" value="DUF11"/>
    <property type="match status" value="2"/>
</dbReference>
<dbReference type="InterPro" id="IPR036514">
    <property type="entry name" value="SGNH_hydro_sf"/>
</dbReference>
<dbReference type="Gene3D" id="2.60.40.10">
    <property type="entry name" value="Immunoglobulins"/>
    <property type="match status" value="1"/>
</dbReference>
<feature type="domain" description="DUF11" evidence="2">
    <location>
        <begin position="742"/>
        <end position="837"/>
    </location>
</feature>
<dbReference type="eggNOG" id="COG1361">
    <property type="taxonomic scope" value="Bacteria"/>
</dbReference>
<feature type="region of interest" description="Disordered" evidence="1">
    <location>
        <begin position="830"/>
        <end position="859"/>
    </location>
</feature>
<evidence type="ECO:0000313" key="3">
    <source>
        <dbReference type="EMBL" id="CCG98908.1"/>
    </source>
</evidence>
<organism evidence="3 4">
    <name type="scientific">Fibrella aestuarina BUZ 2</name>
    <dbReference type="NCBI Taxonomy" id="1166018"/>
    <lineage>
        <taxon>Bacteria</taxon>
        <taxon>Pseudomonadati</taxon>
        <taxon>Bacteroidota</taxon>
        <taxon>Cytophagia</taxon>
        <taxon>Cytophagales</taxon>
        <taxon>Spirosomataceae</taxon>
        <taxon>Fibrella</taxon>
    </lineage>
</organism>
<dbReference type="KEGG" id="fae:FAES_0897"/>
<dbReference type="PATRIC" id="fig|1166018.3.peg.2613"/>
<protein>
    <submittedName>
        <fullName evidence="3">Conserved repeat domain protein</fullName>
    </submittedName>
</protein>
<reference evidence="3 4" key="1">
    <citation type="journal article" date="2012" name="J. Bacteriol.">
        <title>Genome Sequence of Fibrella aestuarina BUZ 2T, a Filamentous Marine Bacterium.</title>
        <authorList>
            <person name="Filippini M."/>
            <person name="Qi W."/>
            <person name="Blom J."/>
            <person name="Goesmann A."/>
            <person name="Smits T.H."/>
            <person name="Bagheri H.C."/>
        </authorList>
    </citation>
    <scope>NUCLEOTIDE SEQUENCE [LARGE SCALE GENOMIC DNA]</scope>
    <source>
        <strain evidence="4">BUZ 2T</strain>
    </source>
</reference>
<evidence type="ECO:0000259" key="2">
    <source>
        <dbReference type="Pfam" id="PF01345"/>
    </source>
</evidence>
<dbReference type="InterPro" id="IPR013783">
    <property type="entry name" value="Ig-like_fold"/>
</dbReference>
<dbReference type="InterPro" id="IPR001434">
    <property type="entry name" value="OmcB-like_DUF11"/>
</dbReference>
<dbReference type="HOGENOM" id="CLU_343185_0_0_10"/>
<keyword evidence="4" id="KW-1185">Reference proteome</keyword>
<dbReference type="EMBL" id="HE796683">
    <property type="protein sequence ID" value="CCG98908.1"/>
    <property type="molecule type" value="Genomic_DNA"/>
</dbReference>
<dbReference type="PANTHER" id="PTHR34819">
    <property type="entry name" value="LARGE CYSTEINE-RICH PERIPLASMIC PROTEIN OMCB"/>
    <property type="match status" value="1"/>
</dbReference>
<gene>
    <name evidence="3" type="ORF">FAES_0897</name>
</gene>
<dbReference type="InterPro" id="IPR051172">
    <property type="entry name" value="Chlamydia_OmcB"/>
</dbReference>
<dbReference type="GO" id="GO:0016788">
    <property type="term" value="F:hydrolase activity, acting on ester bonds"/>
    <property type="evidence" value="ECO:0007669"/>
    <property type="project" value="UniProtKB-ARBA"/>
</dbReference>
<dbReference type="PANTHER" id="PTHR34819:SF4">
    <property type="entry name" value="LARGE CYSTEINE-RICH PERIPLASMIC PROTEIN OMCB"/>
    <property type="match status" value="1"/>
</dbReference>
<dbReference type="Proteomes" id="UP000011058">
    <property type="component" value="Chromosome"/>
</dbReference>
<feature type="domain" description="DUF11" evidence="2">
    <location>
        <begin position="572"/>
        <end position="682"/>
    </location>
</feature>
<evidence type="ECO:0000313" key="4">
    <source>
        <dbReference type="Proteomes" id="UP000011058"/>
    </source>
</evidence>
<dbReference type="AlphaFoldDB" id="I0K455"/>
<dbReference type="SUPFAM" id="SSF52266">
    <property type="entry name" value="SGNH hydrolase"/>
    <property type="match status" value="1"/>
</dbReference>
<proteinExistence type="predicted"/>
<name>I0K455_9BACT</name>
<dbReference type="Gene3D" id="3.40.50.1110">
    <property type="entry name" value="SGNH hydrolase"/>
    <property type="match status" value="1"/>
</dbReference>
<dbReference type="STRING" id="1166018.FAES_0897"/>